<dbReference type="InterPro" id="IPR043759">
    <property type="entry name" value="DUF5704"/>
</dbReference>
<dbReference type="Gene3D" id="2.60.40.1080">
    <property type="match status" value="2"/>
</dbReference>
<dbReference type="Pfam" id="PF18964">
    <property type="entry name" value="DUF5704"/>
    <property type="match status" value="1"/>
</dbReference>
<proteinExistence type="predicted"/>
<dbReference type="SMART" id="SM00635">
    <property type="entry name" value="BID_2"/>
    <property type="match status" value="2"/>
</dbReference>
<dbReference type="Pfam" id="PF26182">
    <property type="entry name" value="Ig_NUP210_5th"/>
    <property type="match status" value="1"/>
</dbReference>
<dbReference type="Pfam" id="PF02368">
    <property type="entry name" value="Big_2"/>
    <property type="match status" value="1"/>
</dbReference>
<dbReference type="KEGG" id="tco:Theco_4035"/>
<evidence type="ECO:0000313" key="3">
    <source>
        <dbReference type="Proteomes" id="UP000010795"/>
    </source>
</evidence>
<dbReference type="SUPFAM" id="SSF49373">
    <property type="entry name" value="Invasin/intimin cell-adhesion fragments"/>
    <property type="match status" value="2"/>
</dbReference>
<keyword evidence="3" id="KW-1185">Reference proteome</keyword>
<feature type="domain" description="BIG2" evidence="1">
    <location>
        <begin position="289"/>
        <end position="382"/>
    </location>
</feature>
<organism evidence="2 3">
    <name type="scientific">Thermobacillus composti (strain DSM 18247 / JCM 13945 / KWC4)</name>
    <dbReference type="NCBI Taxonomy" id="717605"/>
    <lineage>
        <taxon>Bacteria</taxon>
        <taxon>Bacillati</taxon>
        <taxon>Bacillota</taxon>
        <taxon>Bacilli</taxon>
        <taxon>Bacillales</taxon>
        <taxon>Paenibacillaceae</taxon>
        <taxon>Thermobacillus</taxon>
    </lineage>
</organism>
<dbReference type="Proteomes" id="UP000010795">
    <property type="component" value="Plasmid pTHECO01"/>
</dbReference>
<evidence type="ECO:0000313" key="2">
    <source>
        <dbReference type="EMBL" id="AGA60037.1"/>
    </source>
</evidence>
<dbReference type="AlphaFoldDB" id="L0EKI1"/>
<dbReference type="HOGENOM" id="CLU_009547_0_0_9"/>
<feature type="domain" description="BIG2" evidence="1">
    <location>
        <begin position="202"/>
        <end position="288"/>
    </location>
</feature>
<keyword evidence="2" id="KW-0614">Plasmid</keyword>
<dbReference type="InterPro" id="IPR008964">
    <property type="entry name" value="Invasin/intimin_cell_adhesion"/>
</dbReference>
<reference evidence="3" key="1">
    <citation type="submission" date="2012-01" db="EMBL/GenBank/DDBJ databases">
        <title>Complete sequence of plasmid of Thermobacillus composti KWC4.</title>
        <authorList>
            <person name="Lucas S."/>
            <person name="Han J."/>
            <person name="Lapidus A."/>
            <person name="Cheng J.-F."/>
            <person name="Goodwin L."/>
            <person name="Pitluck S."/>
            <person name="Peters L."/>
            <person name="Ovchinnikova G."/>
            <person name="Teshima H."/>
            <person name="Detter J.C."/>
            <person name="Han C."/>
            <person name="Tapia R."/>
            <person name="Land M."/>
            <person name="Hauser L."/>
            <person name="Kyrpides N."/>
            <person name="Ivanova N."/>
            <person name="Pagani I."/>
            <person name="Anderson I."/>
            <person name="Woyke T."/>
        </authorList>
    </citation>
    <scope>NUCLEOTIDE SEQUENCE [LARGE SCALE GENOMIC DNA]</scope>
    <source>
        <strain evidence="3">DSM 18247 / JCM 13945 / KWC4</strain>
        <plasmid evidence="3">Plasmid pTHECO01</plasmid>
    </source>
</reference>
<gene>
    <name evidence="2" type="ordered locus">Theco_4035</name>
</gene>
<dbReference type="EMBL" id="CP003256">
    <property type="protein sequence ID" value="AGA60037.1"/>
    <property type="molecule type" value="Genomic_DNA"/>
</dbReference>
<dbReference type="RefSeq" id="WP_015256749.1">
    <property type="nucleotide sequence ID" value="NC_019898.1"/>
</dbReference>
<sequence>MKKLFKLTNIITLIITLATIFINLIVVTVPAAKAAGTIPPKTQRIGPKTITSDPRISTPGVYWYQLDAGNFRADYSGGYKIVDWNRSCENPRPVDSEIPDEVDMSKWPAERWVDDRGIEINGANVQNIRLHRVDYINAPSYKPADSKPTIISEKKARINSITGQSYTPTYLEEFMKRPNGCPKMIVEYDTPVRITWAGDIYEEKEIDVNPDSTIGVGQKKQLNASVRTKDWGSDTWGIWYDVKSRNETTWISEDESIATVSSTGQVTGVSPGTVKIRAIWDNGTYRISDDATITVTAEPGLTVDSHEFCTSEGAASYQLEAHLTKSDGRTYDLTSHPKLTWSSSNPSVATVDQSGIVTSKGTVGTTTITAHFYDPDQNIDETGTSTVTVKDCGSGGGGDDGGGGAPGCTFVIGPPSKGTVISNSQLNPSASGMLRADNRGAEKFNVEQGIPTSESLYANVFGMNYLFSSKWANMTGQVTYTVTVKKTYHKTWTIPGRPSSGTGDPGVPPQPMERDVTVTKNMTVIRDYSYWQIDNLEVYKIDKATVSNYALGGYGGTVTLNPNGYTPPTLISENNDSVNSHVHPQPCSGVDLGTQTVPGGATEPPTPVEDSLFQSRAESAVKENKVNNDKVIFNGSTIMDSAQHDKTAPTPGAIPQPTTIGPNVLYQGGYVISKTLVNKANQPTTGKIYYTLIPGNIKGGADKNFDINGMNSITVHTPVVDYSYVSNDSAFNQKTNPNYSRNAFVLDRPITVTIPTTGQHNNYLGYGNRDYAKYTKDRQVQFEFGVFTRPNDNSSYIPPGTWISFPQGQDTMVFYMPVWIDEGDYNVYTRAIAENAPANFTTETNANLNWQNHVATRTLPVEVIGRVYDFRITDIGDFNWQKVFRIAPGSSTPSGVMYPVGDKGIDGTPNGFSFPYELPIRRGSHPYSEYKNVAIKTGYHFKFDLKTKGNMFGQYDSIRIKPSFYFVDMNGNRQPVDLYYHDPNAGKYFIKVGSSADVQKRNVTLDDRLRNVPQQTINNTASTLAKLFGSVPSWWKPQKPTYVGGYDVELITAPLRTFIGGFDVPNGVDPYRKNAAVQQWYGEYSLPAQVYAVPRGTNLAEYGRTHRLNDNAPIFLKKGFIIVNFDIETIRNGDLNNPHLQYIRTGIPEANQWRREGFNYQITDPYGMRVNLIDGDVVFYHADKSSSDDFGESGTH</sequence>
<dbReference type="InterPro" id="IPR003343">
    <property type="entry name" value="Big_2"/>
</dbReference>
<evidence type="ECO:0000259" key="1">
    <source>
        <dbReference type="SMART" id="SM00635"/>
    </source>
</evidence>
<protein>
    <submittedName>
        <fullName evidence="2">Ig-like domain-containing surface protein</fullName>
    </submittedName>
</protein>
<accession>L0EKI1</accession>
<geneLocation type="plasmid" evidence="2 3">
    <name>pTHECO01</name>
</geneLocation>
<name>L0EKI1_THECK</name>
<dbReference type="eggNOG" id="COG5492">
    <property type="taxonomic scope" value="Bacteria"/>
</dbReference>